<keyword evidence="3" id="KW-1185">Reference proteome</keyword>
<keyword evidence="1" id="KW-0812">Transmembrane</keyword>
<dbReference type="AlphaFoldDB" id="A0A5D2CS09"/>
<proteinExistence type="predicted"/>
<evidence type="ECO:0000313" key="3">
    <source>
        <dbReference type="Proteomes" id="UP000323506"/>
    </source>
</evidence>
<keyword evidence="1" id="KW-1133">Transmembrane helix</keyword>
<gene>
    <name evidence="2" type="ORF">ES288_D04G013900v1</name>
</gene>
<keyword evidence="1" id="KW-0472">Membrane</keyword>
<feature type="transmembrane region" description="Helical" evidence="1">
    <location>
        <begin position="6"/>
        <end position="31"/>
    </location>
</feature>
<name>A0A5D2CS09_GOSDA</name>
<evidence type="ECO:0000313" key="2">
    <source>
        <dbReference type="EMBL" id="TYG72351.1"/>
    </source>
</evidence>
<reference evidence="2 3" key="1">
    <citation type="submission" date="2019-06" db="EMBL/GenBank/DDBJ databases">
        <title>WGS assembly of Gossypium darwinii.</title>
        <authorList>
            <person name="Chen Z.J."/>
            <person name="Sreedasyam A."/>
            <person name="Ando A."/>
            <person name="Song Q."/>
            <person name="De L."/>
            <person name="Hulse-Kemp A."/>
            <person name="Ding M."/>
            <person name="Ye W."/>
            <person name="Kirkbride R."/>
            <person name="Jenkins J."/>
            <person name="Plott C."/>
            <person name="Lovell J."/>
            <person name="Lin Y.-M."/>
            <person name="Vaughn R."/>
            <person name="Liu B."/>
            <person name="Li W."/>
            <person name="Simpson S."/>
            <person name="Scheffler B."/>
            <person name="Saski C."/>
            <person name="Grover C."/>
            <person name="Hu G."/>
            <person name="Conover J."/>
            <person name="Carlson J."/>
            <person name="Shu S."/>
            <person name="Boston L."/>
            <person name="Williams M."/>
            <person name="Peterson D."/>
            <person name="Mcgee K."/>
            <person name="Jones D."/>
            <person name="Wendel J."/>
            <person name="Stelly D."/>
            <person name="Grimwood J."/>
            <person name="Schmutz J."/>
        </authorList>
    </citation>
    <scope>NUCLEOTIDE SEQUENCE [LARGE SCALE GENOMIC DNA]</scope>
    <source>
        <strain evidence="2">1808015.09</strain>
    </source>
</reference>
<accession>A0A5D2CS09</accession>
<sequence length="66" mass="7557">MVVCCIFMVTPLSCSVLLFLGLFCASLFYFWMLIVPSLLRFDDTKVLWCYLLTCKLLRQLAGQGVL</sequence>
<organism evidence="2 3">
    <name type="scientific">Gossypium darwinii</name>
    <name type="common">Darwin's cotton</name>
    <name type="synonym">Gossypium barbadense var. darwinii</name>
    <dbReference type="NCBI Taxonomy" id="34276"/>
    <lineage>
        <taxon>Eukaryota</taxon>
        <taxon>Viridiplantae</taxon>
        <taxon>Streptophyta</taxon>
        <taxon>Embryophyta</taxon>
        <taxon>Tracheophyta</taxon>
        <taxon>Spermatophyta</taxon>
        <taxon>Magnoliopsida</taxon>
        <taxon>eudicotyledons</taxon>
        <taxon>Gunneridae</taxon>
        <taxon>Pentapetalae</taxon>
        <taxon>rosids</taxon>
        <taxon>malvids</taxon>
        <taxon>Malvales</taxon>
        <taxon>Malvaceae</taxon>
        <taxon>Malvoideae</taxon>
        <taxon>Gossypium</taxon>
    </lineage>
</organism>
<dbReference type="Proteomes" id="UP000323506">
    <property type="component" value="Chromosome D04"/>
</dbReference>
<protein>
    <submittedName>
        <fullName evidence="2">Uncharacterized protein</fullName>
    </submittedName>
</protein>
<evidence type="ECO:0000256" key="1">
    <source>
        <dbReference type="SAM" id="Phobius"/>
    </source>
</evidence>
<dbReference type="EMBL" id="CM017704">
    <property type="protein sequence ID" value="TYG72351.1"/>
    <property type="molecule type" value="Genomic_DNA"/>
</dbReference>